<evidence type="ECO:0000313" key="2">
    <source>
        <dbReference type="Proteomes" id="UP000325393"/>
    </source>
</evidence>
<dbReference type="GeneID" id="78212273"/>
<dbReference type="PANTHER" id="PTHR10000:SF53">
    <property type="entry name" value="5-AMINO-6-(5-PHOSPHO-D-RIBITYLAMINO)URACIL PHOSPHATASE YBJI-RELATED"/>
    <property type="match status" value="1"/>
</dbReference>
<organism evidence="1 2">
    <name type="scientific">Lactobacillus acetotolerans</name>
    <dbReference type="NCBI Taxonomy" id="1600"/>
    <lineage>
        <taxon>Bacteria</taxon>
        <taxon>Bacillati</taxon>
        <taxon>Bacillota</taxon>
        <taxon>Bacilli</taxon>
        <taxon>Lactobacillales</taxon>
        <taxon>Lactobacillaceae</taxon>
        <taxon>Lactobacillus</taxon>
    </lineage>
</organism>
<dbReference type="EMBL" id="CP044496">
    <property type="protein sequence ID" value="QFG51322.1"/>
    <property type="molecule type" value="Genomic_DNA"/>
</dbReference>
<dbReference type="NCBIfam" id="TIGR01484">
    <property type="entry name" value="HAD-SF-IIB"/>
    <property type="match status" value="1"/>
</dbReference>
<dbReference type="GO" id="GO:0016791">
    <property type="term" value="F:phosphatase activity"/>
    <property type="evidence" value="ECO:0007669"/>
    <property type="project" value="TreeGrafter"/>
</dbReference>
<dbReference type="AlphaFoldDB" id="A0A5P5ZJS8"/>
<dbReference type="Proteomes" id="UP000325393">
    <property type="component" value="Chromosome"/>
</dbReference>
<gene>
    <name evidence="1" type="ORF">LA749_04655</name>
</gene>
<dbReference type="Gene3D" id="3.30.1240.10">
    <property type="match status" value="1"/>
</dbReference>
<dbReference type="PANTHER" id="PTHR10000">
    <property type="entry name" value="PHOSPHOSERINE PHOSPHATASE"/>
    <property type="match status" value="1"/>
</dbReference>
<name>A0A5P5ZJS8_9LACO</name>
<dbReference type="GO" id="GO:0000287">
    <property type="term" value="F:magnesium ion binding"/>
    <property type="evidence" value="ECO:0007669"/>
    <property type="project" value="TreeGrafter"/>
</dbReference>
<dbReference type="InterPro" id="IPR006379">
    <property type="entry name" value="HAD-SF_hydro_IIB"/>
</dbReference>
<dbReference type="RefSeq" id="WP_056970682.1">
    <property type="nucleotide sequence ID" value="NZ_CP044496.1"/>
</dbReference>
<dbReference type="GO" id="GO:0005829">
    <property type="term" value="C:cytosol"/>
    <property type="evidence" value="ECO:0007669"/>
    <property type="project" value="TreeGrafter"/>
</dbReference>
<proteinExistence type="predicted"/>
<sequence>MLYVFDVDGTLSFNGTEINEMIIESIKKLEQYSNQIAFASARPIRDLLPIIPAFTDNHLLIDGNGSIVQMKNNTIDVMNPISANSTLLIKQLISKYNLNYLVDDRWNYASKVKANTPIIKQIDPGKLAKRVPLNTITNPIKIILLNIPDRIKNFVANVLTDKKDLSVVEHTGENDIDITSVGINKYSTLRKYTSDKYCAFGNDSNDLELLAHAEKSIWVGGKNKELKKLNLNPDIICRANNFDVANVINNLI</sequence>
<dbReference type="Pfam" id="PF08282">
    <property type="entry name" value="Hydrolase_3"/>
    <property type="match status" value="1"/>
</dbReference>
<accession>A0A5P5ZJS8</accession>
<reference evidence="1 2" key="1">
    <citation type="submission" date="2019-09" db="EMBL/GenBank/DDBJ databases">
        <title>Genome sequencing of Lactobacillus acetotolerans.</title>
        <authorList>
            <person name="Kim K."/>
        </authorList>
    </citation>
    <scope>NUCLEOTIDE SEQUENCE [LARGE SCALE GENOMIC DNA]</scope>
    <source>
        <strain evidence="1 2">LA749</strain>
    </source>
</reference>
<keyword evidence="1" id="KW-0378">Hydrolase</keyword>
<evidence type="ECO:0000313" key="1">
    <source>
        <dbReference type="EMBL" id="QFG51322.1"/>
    </source>
</evidence>
<dbReference type="InterPro" id="IPR023214">
    <property type="entry name" value="HAD_sf"/>
</dbReference>
<protein>
    <submittedName>
        <fullName evidence="1">HAD-IIB family hydrolase</fullName>
    </submittedName>
</protein>
<dbReference type="SUPFAM" id="SSF56784">
    <property type="entry name" value="HAD-like"/>
    <property type="match status" value="1"/>
</dbReference>
<dbReference type="Gene3D" id="3.40.50.1000">
    <property type="entry name" value="HAD superfamily/HAD-like"/>
    <property type="match status" value="1"/>
</dbReference>
<dbReference type="InterPro" id="IPR036412">
    <property type="entry name" value="HAD-like_sf"/>
</dbReference>